<protein>
    <submittedName>
        <fullName evidence="2">Uncharacterized protein</fullName>
    </submittedName>
</protein>
<gene>
    <name evidence="2" type="ORF">Ddye_011293</name>
</gene>
<keyword evidence="1" id="KW-0611">Plant defense</keyword>
<dbReference type="EMBL" id="JANJYI010000004">
    <property type="protein sequence ID" value="KAK2651437.1"/>
    <property type="molecule type" value="Genomic_DNA"/>
</dbReference>
<sequence>MSKHSLAPKLSVQLPNHLPSLEKLVIKNCEQLVVSFSSIPMLCELEIDGCRGMACNSRIRSLSLNSVTLSNILEFDDWLRQENFQKLECLNMKNMGCEALMNMWQLNESLGKQPLQEIQSITFLREQYIENCSNLVSFPQIRLLSNLSKLEIKNCNALMSLPVGMEHNTHVESVKIKGCDSITFIRGKYYIFFNALTAQTEYQQQKHISSRVYSCPQLPSSHLLIIKRSVTYDTQKAIEIEGGLLVEWGLHNLTSLTYPKIFGSPDAESFPQQDMGMMLPHSLTHLCIERFPKLKYLWFQALQNLTSLEILRITSCPNITFFPEYGLPSSLLRLQIRDCPLLEKQCRRDNGKVRSIISHIPCVEIDFKFIGDDTEEEK</sequence>
<evidence type="ECO:0000313" key="2">
    <source>
        <dbReference type="EMBL" id="KAK2651437.1"/>
    </source>
</evidence>
<dbReference type="InterPro" id="IPR032675">
    <property type="entry name" value="LRR_dom_sf"/>
</dbReference>
<name>A0AAD9X293_9ROSI</name>
<evidence type="ECO:0000313" key="3">
    <source>
        <dbReference type="Proteomes" id="UP001280121"/>
    </source>
</evidence>
<dbReference type="Proteomes" id="UP001280121">
    <property type="component" value="Unassembled WGS sequence"/>
</dbReference>
<proteinExistence type="predicted"/>
<dbReference type="GO" id="GO:0006952">
    <property type="term" value="P:defense response"/>
    <property type="evidence" value="ECO:0007669"/>
    <property type="project" value="UniProtKB-KW"/>
</dbReference>
<dbReference type="PANTHER" id="PTHR36766">
    <property type="entry name" value="PLANT BROAD-SPECTRUM MILDEW RESISTANCE PROTEIN RPW8"/>
    <property type="match status" value="1"/>
</dbReference>
<dbReference type="PANTHER" id="PTHR36766:SF40">
    <property type="entry name" value="DISEASE RESISTANCE PROTEIN RGA3"/>
    <property type="match status" value="1"/>
</dbReference>
<comment type="caution">
    <text evidence="2">The sequence shown here is derived from an EMBL/GenBank/DDBJ whole genome shotgun (WGS) entry which is preliminary data.</text>
</comment>
<evidence type="ECO:0000256" key="1">
    <source>
        <dbReference type="ARBA" id="ARBA00022821"/>
    </source>
</evidence>
<dbReference type="Gene3D" id="3.80.10.10">
    <property type="entry name" value="Ribonuclease Inhibitor"/>
    <property type="match status" value="2"/>
</dbReference>
<dbReference type="SUPFAM" id="SSF52058">
    <property type="entry name" value="L domain-like"/>
    <property type="match status" value="1"/>
</dbReference>
<organism evidence="2 3">
    <name type="scientific">Dipteronia dyeriana</name>
    <dbReference type="NCBI Taxonomy" id="168575"/>
    <lineage>
        <taxon>Eukaryota</taxon>
        <taxon>Viridiplantae</taxon>
        <taxon>Streptophyta</taxon>
        <taxon>Embryophyta</taxon>
        <taxon>Tracheophyta</taxon>
        <taxon>Spermatophyta</taxon>
        <taxon>Magnoliopsida</taxon>
        <taxon>eudicotyledons</taxon>
        <taxon>Gunneridae</taxon>
        <taxon>Pentapetalae</taxon>
        <taxon>rosids</taxon>
        <taxon>malvids</taxon>
        <taxon>Sapindales</taxon>
        <taxon>Sapindaceae</taxon>
        <taxon>Hippocastanoideae</taxon>
        <taxon>Acereae</taxon>
        <taxon>Dipteronia</taxon>
    </lineage>
</organism>
<accession>A0AAD9X293</accession>
<keyword evidence="3" id="KW-1185">Reference proteome</keyword>
<reference evidence="2" key="1">
    <citation type="journal article" date="2023" name="Plant J.">
        <title>Genome sequences and population genomics provide insights into the demographic history, inbreeding, and mutation load of two 'living fossil' tree species of Dipteronia.</title>
        <authorList>
            <person name="Feng Y."/>
            <person name="Comes H.P."/>
            <person name="Chen J."/>
            <person name="Zhu S."/>
            <person name="Lu R."/>
            <person name="Zhang X."/>
            <person name="Li P."/>
            <person name="Qiu J."/>
            <person name="Olsen K.M."/>
            <person name="Qiu Y."/>
        </authorList>
    </citation>
    <scope>NUCLEOTIDE SEQUENCE</scope>
    <source>
        <strain evidence="2">KIB01</strain>
    </source>
</reference>
<dbReference type="AlphaFoldDB" id="A0AAD9X293"/>